<dbReference type="InterPro" id="IPR013783">
    <property type="entry name" value="Ig-like_fold"/>
</dbReference>
<dbReference type="AlphaFoldDB" id="A0A132AFR5"/>
<proteinExistence type="predicted"/>
<dbReference type="PROSITE" id="PS50835">
    <property type="entry name" value="IG_LIKE"/>
    <property type="match status" value="1"/>
</dbReference>
<dbReference type="InterPro" id="IPR007110">
    <property type="entry name" value="Ig-like_dom"/>
</dbReference>
<dbReference type="EMBL" id="JXLN01013504">
    <property type="protein sequence ID" value="KPM09405.1"/>
    <property type="molecule type" value="Genomic_DNA"/>
</dbReference>
<dbReference type="InterPro" id="IPR036179">
    <property type="entry name" value="Ig-like_dom_sf"/>
</dbReference>
<organism evidence="1 2">
    <name type="scientific">Sarcoptes scabiei</name>
    <name type="common">Itch mite</name>
    <name type="synonym">Acarus scabiei</name>
    <dbReference type="NCBI Taxonomy" id="52283"/>
    <lineage>
        <taxon>Eukaryota</taxon>
        <taxon>Metazoa</taxon>
        <taxon>Ecdysozoa</taxon>
        <taxon>Arthropoda</taxon>
        <taxon>Chelicerata</taxon>
        <taxon>Arachnida</taxon>
        <taxon>Acari</taxon>
        <taxon>Acariformes</taxon>
        <taxon>Sarcoptiformes</taxon>
        <taxon>Astigmata</taxon>
        <taxon>Psoroptidia</taxon>
        <taxon>Sarcoptoidea</taxon>
        <taxon>Sarcoptidae</taxon>
        <taxon>Sarcoptinae</taxon>
        <taxon>Sarcoptes</taxon>
    </lineage>
</organism>
<dbReference type="VEuPathDB" id="VectorBase:SSCA001134"/>
<reference evidence="1 2" key="1">
    <citation type="journal article" date="2015" name="Parasit. Vectors">
        <title>Draft genome of the scabies mite.</title>
        <authorList>
            <person name="Rider S.D.Jr."/>
            <person name="Morgan M.S."/>
            <person name="Arlian L.G."/>
        </authorList>
    </citation>
    <scope>NUCLEOTIDE SEQUENCE [LARGE SCALE GENOMIC DNA]</scope>
    <source>
        <strain evidence="1">Arlian Lab</strain>
    </source>
</reference>
<name>A0A132AFR5_SARSC</name>
<dbReference type="Proteomes" id="UP000616769">
    <property type="component" value="Unassembled WGS sequence"/>
</dbReference>
<gene>
    <name evidence="1" type="ORF">QR98_0079400</name>
</gene>
<protein>
    <submittedName>
        <fullName evidence="1">Uncharacterized protein</fullName>
    </submittedName>
</protein>
<sequence length="185" mass="21757">MSSRFSTISYPKLFLPSVPPTKLSISDMNGKECITNSSHKICLVGPYLEGQLIELICEIRQMVKPVPKIYWFDDDGQIIDESFETIFIDSDHSKRYKYPSTRKHHSHFNNTENIFNERKKMLIRNRLKLNQTLVRGDFSRRFRCTATNTNLVKPIEVTVQLDMICKYEHSKFYLTKTPFLMLIII</sequence>
<accession>A0A132AFR5</accession>
<evidence type="ECO:0000313" key="1">
    <source>
        <dbReference type="EMBL" id="KPM09405.1"/>
    </source>
</evidence>
<dbReference type="SUPFAM" id="SSF48726">
    <property type="entry name" value="Immunoglobulin"/>
    <property type="match status" value="1"/>
</dbReference>
<evidence type="ECO:0000313" key="2">
    <source>
        <dbReference type="Proteomes" id="UP000616769"/>
    </source>
</evidence>
<dbReference type="OrthoDB" id="6498559at2759"/>
<comment type="caution">
    <text evidence="1">The sequence shown here is derived from an EMBL/GenBank/DDBJ whole genome shotgun (WGS) entry which is preliminary data.</text>
</comment>
<dbReference type="Gene3D" id="2.60.40.10">
    <property type="entry name" value="Immunoglobulins"/>
    <property type="match status" value="1"/>
</dbReference>